<dbReference type="AlphaFoldDB" id="A0A9Q3FPD4"/>
<gene>
    <name evidence="1" type="ORF">O181_082269</name>
</gene>
<protein>
    <submittedName>
        <fullName evidence="1">Uncharacterized protein</fullName>
    </submittedName>
</protein>
<name>A0A9Q3FPD4_9BASI</name>
<dbReference type="EMBL" id="AVOT02047293">
    <property type="protein sequence ID" value="MBW0542554.1"/>
    <property type="molecule type" value="Genomic_DNA"/>
</dbReference>
<accession>A0A9Q3FPD4</accession>
<evidence type="ECO:0000313" key="1">
    <source>
        <dbReference type="EMBL" id="MBW0542554.1"/>
    </source>
</evidence>
<keyword evidence="2" id="KW-1185">Reference proteome</keyword>
<dbReference type="Proteomes" id="UP000765509">
    <property type="component" value="Unassembled WGS sequence"/>
</dbReference>
<comment type="caution">
    <text evidence="1">The sequence shown here is derived from an EMBL/GenBank/DDBJ whole genome shotgun (WGS) entry which is preliminary data.</text>
</comment>
<proteinExistence type="predicted"/>
<reference evidence="1" key="1">
    <citation type="submission" date="2021-03" db="EMBL/GenBank/DDBJ databases">
        <title>Draft genome sequence of rust myrtle Austropuccinia psidii MF-1, a brazilian biotype.</title>
        <authorList>
            <person name="Quecine M.C."/>
            <person name="Pachon D.M.R."/>
            <person name="Bonatelli M.L."/>
            <person name="Correr F.H."/>
            <person name="Franceschini L.M."/>
            <person name="Leite T.F."/>
            <person name="Margarido G.R.A."/>
            <person name="Almeida C.A."/>
            <person name="Ferrarezi J.A."/>
            <person name="Labate C.A."/>
        </authorList>
    </citation>
    <scope>NUCLEOTIDE SEQUENCE</scope>
    <source>
        <strain evidence="1">MF-1</strain>
    </source>
</reference>
<organism evidence="1 2">
    <name type="scientific">Austropuccinia psidii MF-1</name>
    <dbReference type="NCBI Taxonomy" id="1389203"/>
    <lineage>
        <taxon>Eukaryota</taxon>
        <taxon>Fungi</taxon>
        <taxon>Dikarya</taxon>
        <taxon>Basidiomycota</taxon>
        <taxon>Pucciniomycotina</taxon>
        <taxon>Pucciniomycetes</taxon>
        <taxon>Pucciniales</taxon>
        <taxon>Sphaerophragmiaceae</taxon>
        <taxon>Austropuccinia</taxon>
    </lineage>
</organism>
<evidence type="ECO:0000313" key="2">
    <source>
        <dbReference type="Proteomes" id="UP000765509"/>
    </source>
</evidence>
<sequence>MGHMSEDRTKQRVASTVWWPKWEQELSESPGQILRQLSAIDFMLHSDNINFHMCHMRMSLKAQTHFHTIRNVWVITPHGATQPFGMLILHAYAPTPPPDETPTLPPISTLTTPYASAPPPHLLRGLQSLRCCGALKLCHRRRPHPPYASLHPPNMPLTLLIILTLAVPSQHAFNTTYHPYAHIVPA</sequence>